<dbReference type="InterPro" id="IPR035198">
    <property type="entry name" value="SU10_MCP"/>
</dbReference>
<comment type="caution">
    <text evidence="3">The sequence shown here is derived from an EMBL/GenBank/DDBJ whole genome shotgun (WGS) entry which is preliminary data.</text>
</comment>
<evidence type="ECO:0000256" key="2">
    <source>
        <dbReference type="ARBA" id="ARBA00022695"/>
    </source>
</evidence>
<evidence type="ECO:0000313" key="3">
    <source>
        <dbReference type="EMBL" id="KKM71543.1"/>
    </source>
</evidence>
<evidence type="ECO:0000256" key="1">
    <source>
        <dbReference type="ARBA" id="ARBA00022679"/>
    </source>
</evidence>
<sequence>GKDQLLEVLEATNMGSGAIAYIRQHRALGLGHAVWCARRLIGDEPFAVILPDDVIAADTPCLQQMVDAYKETKRDALELHGIEMEKSLIHGIYTVGTGANGKPERTTQGLLSAIRTYATSNVDAYHLNTDYSAQTWLEGGDDWMDEFLEKIFRHGKDEKLAYVGSGAVRAINQLAKFHGNYDISAQTVAWGIKVMQWVTPFGIVYLKRHPLFSYEPTTRNSMVVFEPGNFIWRYVSDTFFKPDNSEREGGSPGKDGTTEAYLTEAGLEYHFMEGSGFLTGLGRDNAV</sequence>
<dbReference type="Pfam" id="PF17236">
    <property type="entry name" value="SU10_MCP"/>
    <property type="match status" value="1"/>
</dbReference>
<dbReference type="GO" id="GO:0003983">
    <property type="term" value="F:UTP:glucose-1-phosphate uridylyltransferase activity"/>
    <property type="evidence" value="ECO:0007669"/>
    <property type="project" value="InterPro"/>
</dbReference>
<organism evidence="3">
    <name type="scientific">marine sediment metagenome</name>
    <dbReference type="NCBI Taxonomy" id="412755"/>
    <lineage>
        <taxon>unclassified sequences</taxon>
        <taxon>metagenomes</taxon>
        <taxon>ecological metagenomes</taxon>
    </lineage>
</organism>
<evidence type="ECO:0008006" key="4">
    <source>
        <dbReference type="Google" id="ProtNLM"/>
    </source>
</evidence>
<dbReference type="GO" id="GO:0006011">
    <property type="term" value="P:UDP-alpha-D-glucose metabolic process"/>
    <property type="evidence" value="ECO:0007669"/>
    <property type="project" value="InterPro"/>
</dbReference>
<dbReference type="InterPro" id="IPR005771">
    <property type="entry name" value="GalU_uridylyltTrfase_bac/arc"/>
</dbReference>
<keyword evidence="2" id="KW-0548">Nucleotidyltransferase</keyword>
<gene>
    <name evidence="3" type="ORF">LCGC14_1429510</name>
</gene>
<keyword evidence="1" id="KW-0808">Transferase</keyword>
<protein>
    <recommendedName>
        <fullName evidence="4">Nucleotidyl transferase domain-containing protein</fullName>
    </recommendedName>
</protein>
<accession>A0A0F9JPA6</accession>
<dbReference type="SUPFAM" id="SSF53448">
    <property type="entry name" value="Nucleotide-diphospho-sugar transferases"/>
    <property type="match status" value="1"/>
</dbReference>
<feature type="non-terminal residue" evidence="3">
    <location>
        <position position="1"/>
    </location>
</feature>
<name>A0A0F9JPA6_9ZZZZ</name>
<dbReference type="PANTHER" id="PTHR43197">
    <property type="entry name" value="UTP--GLUCOSE-1-PHOSPHATE URIDYLYLTRANSFERASE"/>
    <property type="match status" value="1"/>
</dbReference>
<dbReference type="AlphaFoldDB" id="A0A0F9JPA6"/>
<proteinExistence type="predicted"/>
<reference evidence="3" key="1">
    <citation type="journal article" date="2015" name="Nature">
        <title>Complex archaea that bridge the gap between prokaryotes and eukaryotes.</title>
        <authorList>
            <person name="Spang A."/>
            <person name="Saw J.H."/>
            <person name="Jorgensen S.L."/>
            <person name="Zaremba-Niedzwiedzka K."/>
            <person name="Martijn J."/>
            <person name="Lind A.E."/>
            <person name="van Eijk R."/>
            <person name="Schleper C."/>
            <person name="Guy L."/>
            <person name="Ettema T.J."/>
        </authorList>
    </citation>
    <scope>NUCLEOTIDE SEQUENCE</scope>
</reference>
<dbReference type="Gene3D" id="3.90.550.10">
    <property type="entry name" value="Spore Coat Polysaccharide Biosynthesis Protein SpsA, Chain A"/>
    <property type="match status" value="1"/>
</dbReference>
<dbReference type="EMBL" id="LAZR01009616">
    <property type="protein sequence ID" value="KKM71543.1"/>
    <property type="molecule type" value="Genomic_DNA"/>
</dbReference>
<dbReference type="PANTHER" id="PTHR43197:SF1">
    <property type="entry name" value="UTP--GLUCOSE-1-PHOSPHATE URIDYLYLTRANSFERASE"/>
    <property type="match status" value="1"/>
</dbReference>
<dbReference type="InterPro" id="IPR029044">
    <property type="entry name" value="Nucleotide-diphossugar_trans"/>
</dbReference>